<feature type="transmembrane region" description="Helical" evidence="1">
    <location>
        <begin position="118"/>
        <end position="141"/>
    </location>
</feature>
<evidence type="ECO:0000313" key="2">
    <source>
        <dbReference type="EMBL" id="QDZ09012.1"/>
    </source>
</evidence>
<feature type="transmembrane region" description="Helical" evidence="1">
    <location>
        <begin position="56"/>
        <end position="73"/>
    </location>
</feature>
<dbReference type="Pfam" id="PF07301">
    <property type="entry name" value="DUF1453"/>
    <property type="match status" value="1"/>
</dbReference>
<name>A0A5B8LNQ7_9SPHN</name>
<dbReference type="Proteomes" id="UP000315673">
    <property type="component" value="Chromosome"/>
</dbReference>
<keyword evidence="3" id="KW-1185">Reference proteome</keyword>
<dbReference type="KEGG" id="spai:FPZ24_02745"/>
<accession>A0A5B8LNQ7</accession>
<keyword evidence="1" id="KW-0812">Transmembrane</keyword>
<keyword evidence="1" id="KW-1133">Transmembrane helix</keyword>
<dbReference type="OrthoDB" id="7204434at2"/>
<gene>
    <name evidence="2" type="ORF">FPZ24_02745</name>
</gene>
<evidence type="ECO:0000256" key="1">
    <source>
        <dbReference type="SAM" id="Phobius"/>
    </source>
</evidence>
<sequence>MVQYLIPIAVFVVIFALRARRMSQMRPLKLERLWVVPAIYLAIVVANFVAKPPTPTAWIASAVALLVGAALGWQRGRMMQIHVDPDTHALNQKGSPWAILFLMAIVLVKMVVQGEGRALGFDVMLVTDAALAFALGMFATTRIEMYLRAKRLLDAARATR</sequence>
<dbReference type="AlphaFoldDB" id="A0A5B8LNQ7"/>
<organism evidence="2 3">
    <name type="scientific">Sphingomonas panacisoli</name>
    <dbReference type="NCBI Taxonomy" id="1813879"/>
    <lineage>
        <taxon>Bacteria</taxon>
        <taxon>Pseudomonadati</taxon>
        <taxon>Pseudomonadota</taxon>
        <taxon>Alphaproteobacteria</taxon>
        <taxon>Sphingomonadales</taxon>
        <taxon>Sphingomonadaceae</taxon>
        <taxon>Sphingomonas</taxon>
    </lineage>
</organism>
<feature type="transmembrane region" description="Helical" evidence="1">
    <location>
        <begin position="33"/>
        <end position="50"/>
    </location>
</feature>
<proteinExistence type="predicted"/>
<feature type="transmembrane region" description="Helical" evidence="1">
    <location>
        <begin position="6"/>
        <end position="21"/>
    </location>
</feature>
<dbReference type="EMBL" id="CP042306">
    <property type="protein sequence ID" value="QDZ09012.1"/>
    <property type="molecule type" value="Genomic_DNA"/>
</dbReference>
<feature type="transmembrane region" description="Helical" evidence="1">
    <location>
        <begin position="94"/>
        <end position="112"/>
    </location>
</feature>
<keyword evidence="1" id="KW-0472">Membrane</keyword>
<dbReference type="InterPro" id="IPR058247">
    <property type="entry name" value="DUF1453"/>
</dbReference>
<protein>
    <submittedName>
        <fullName evidence="2">DUF1453 family protein</fullName>
    </submittedName>
</protein>
<evidence type="ECO:0000313" key="3">
    <source>
        <dbReference type="Proteomes" id="UP000315673"/>
    </source>
</evidence>
<reference evidence="2 3" key="1">
    <citation type="submission" date="2019-07" db="EMBL/GenBank/DDBJ databases">
        <title>Full genome sequence of Sphingomonas sp. 4R-6-7(HKS19).</title>
        <authorList>
            <person name="Im W.-T."/>
        </authorList>
    </citation>
    <scope>NUCLEOTIDE SEQUENCE [LARGE SCALE GENOMIC DNA]</scope>
    <source>
        <strain evidence="2 3">HKS19</strain>
    </source>
</reference>